<evidence type="ECO:0000313" key="2">
    <source>
        <dbReference type="EMBL" id="KAK4405086.1"/>
    </source>
</evidence>
<dbReference type="EMBL" id="JACGWL010000003">
    <property type="protein sequence ID" value="KAK4405086.1"/>
    <property type="molecule type" value="Genomic_DNA"/>
</dbReference>
<reference evidence="2" key="2">
    <citation type="journal article" date="2024" name="Plant">
        <title>Genomic evolution and insights into agronomic trait innovations of Sesamum species.</title>
        <authorList>
            <person name="Miao H."/>
            <person name="Wang L."/>
            <person name="Qu L."/>
            <person name="Liu H."/>
            <person name="Sun Y."/>
            <person name="Le M."/>
            <person name="Wang Q."/>
            <person name="Wei S."/>
            <person name="Zheng Y."/>
            <person name="Lin W."/>
            <person name="Duan Y."/>
            <person name="Cao H."/>
            <person name="Xiong S."/>
            <person name="Wang X."/>
            <person name="Wei L."/>
            <person name="Li C."/>
            <person name="Ma Q."/>
            <person name="Ju M."/>
            <person name="Zhao R."/>
            <person name="Li G."/>
            <person name="Mu C."/>
            <person name="Tian Q."/>
            <person name="Mei H."/>
            <person name="Zhang T."/>
            <person name="Gao T."/>
            <person name="Zhang H."/>
        </authorList>
    </citation>
    <scope>NUCLEOTIDE SEQUENCE</scope>
    <source>
        <strain evidence="2">K16</strain>
    </source>
</reference>
<name>A0AAE1X4Q5_9LAMI</name>
<sequence length="675" mass="74544">MAPSPTLSSSKKLLITEPKPKSVLPPNSASSSSTTATPPPPPEKRTRDQPNLSDCHCCGRRINHTNPKDRLQPLDSVWRVVLLCRKCRKNVHSGQTCTYCFQETGNSGDLFRCSVCDRKIHKDCARDYGNWTPWCYLGVGLEGFRVCVDCWVPELLKNSIKSCGRSENKGGLKDRGEDRDLLENVVKDAKSDVERSVKMVANAKEQTLRRVKGAKNAVDLANGASDLLAKKDRDGSEAENSNNGAIGVVDDAELAIHLHRAINSSPRILRSKSLVNSSALDVLNIRDWNGLSYKRSRLGKNHGEGQMLGTCANDVENERINQPVENASRVNVNRLNLGLLPYKRDRKRKIWWNGLSYKSSCLGKNCVEGQMLGACANDVENERINQPGENASQVNVNRLTIGLLPYKRDRKRKIWQSDDQNTVDTNSRSSQPADLKFNLHSDDAGTRGLMKCGANILEASICVNADQCNSCVNVGRFGKELVSYRRTRFRQKVCEVNSLGDISGECSSFDHHRMAFKSECSESDDAKLRTVSLGKSDTEVILPNGTCDLQRDRYHLKYGKRGTKSGSSLLHSGTFLSKNQVSAPALSNSETGYSAKCDGELILRNGSSNQDLDRYCFKYSKRVKGSQSGSSFETQLHSDAFLNEIVASAPGVTTNCSAESRTLSDVSFDSLTIDL</sequence>
<keyword evidence="3" id="KW-1185">Reference proteome</keyword>
<evidence type="ECO:0000313" key="3">
    <source>
        <dbReference type="Proteomes" id="UP001289374"/>
    </source>
</evidence>
<accession>A0AAE1X4Q5</accession>
<dbReference type="AlphaFoldDB" id="A0AAE1X4Q5"/>
<reference evidence="2" key="1">
    <citation type="submission" date="2020-06" db="EMBL/GenBank/DDBJ databases">
        <authorList>
            <person name="Li T."/>
            <person name="Hu X."/>
            <person name="Zhang T."/>
            <person name="Song X."/>
            <person name="Zhang H."/>
            <person name="Dai N."/>
            <person name="Sheng W."/>
            <person name="Hou X."/>
            <person name="Wei L."/>
        </authorList>
    </citation>
    <scope>NUCLEOTIDE SEQUENCE</scope>
    <source>
        <strain evidence="2">K16</strain>
        <tissue evidence="2">Leaf</tissue>
    </source>
</reference>
<organism evidence="2 3">
    <name type="scientific">Sesamum angolense</name>
    <dbReference type="NCBI Taxonomy" id="2727404"/>
    <lineage>
        <taxon>Eukaryota</taxon>
        <taxon>Viridiplantae</taxon>
        <taxon>Streptophyta</taxon>
        <taxon>Embryophyta</taxon>
        <taxon>Tracheophyta</taxon>
        <taxon>Spermatophyta</taxon>
        <taxon>Magnoliopsida</taxon>
        <taxon>eudicotyledons</taxon>
        <taxon>Gunneridae</taxon>
        <taxon>Pentapetalae</taxon>
        <taxon>asterids</taxon>
        <taxon>lamiids</taxon>
        <taxon>Lamiales</taxon>
        <taxon>Pedaliaceae</taxon>
        <taxon>Sesamum</taxon>
    </lineage>
</organism>
<dbReference type="Proteomes" id="UP001289374">
    <property type="component" value="Unassembled WGS sequence"/>
</dbReference>
<protein>
    <submittedName>
        <fullName evidence="2">Uncharacterized protein</fullName>
    </submittedName>
</protein>
<proteinExistence type="predicted"/>
<feature type="compositionally biased region" description="Low complexity" evidence="1">
    <location>
        <begin position="25"/>
        <end position="36"/>
    </location>
</feature>
<gene>
    <name evidence="2" type="ORF">Sango_0515100</name>
</gene>
<comment type="caution">
    <text evidence="2">The sequence shown here is derived from an EMBL/GenBank/DDBJ whole genome shotgun (WGS) entry which is preliminary data.</text>
</comment>
<dbReference type="PANTHER" id="PTHR38530">
    <property type="entry name" value="OS06G0468300 PROTEIN"/>
    <property type="match status" value="1"/>
</dbReference>
<evidence type="ECO:0000256" key="1">
    <source>
        <dbReference type="SAM" id="MobiDB-lite"/>
    </source>
</evidence>
<feature type="region of interest" description="Disordered" evidence="1">
    <location>
        <begin position="1"/>
        <end position="52"/>
    </location>
</feature>